<dbReference type="EMBL" id="JASVEJ010000025">
    <property type="protein sequence ID" value="MDL5057183.1"/>
    <property type="molecule type" value="Genomic_DNA"/>
</dbReference>
<protein>
    <submittedName>
        <fullName evidence="1">Uncharacterized protein</fullName>
    </submittedName>
</protein>
<accession>A0ABT7LYV5</accession>
<dbReference type="Proteomes" id="UP001230986">
    <property type="component" value="Unassembled WGS sequence"/>
</dbReference>
<name>A0ABT7LYV5_9CYAN</name>
<evidence type="ECO:0000313" key="2">
    <source>
        <dbReference type="Proteomes" id="UP001230986"/>
    </source>
</evidence>
<proteinExistence type="predicted"/>
<keyword evidence="2" id="KW-1185">Reference proteome</keyword>
<comment type="caution">
    <text evidence="1">The sequence shown here is derived from an EMBL/GenBank/DDBJ whole genome shotgun (WGS) entry which is preliminary data.</text>
</comment>
<gene>
    <name evidence="1" type="ORF">QQ055_06845</name>
</gene>
<organism evidence="1 2">
    <name type="scientific">Geitlerinema calcuttense NRMC-F 0142</name>
    <dbReference type="NCBI Taxonomy" id="2922238"/>
    <lineage>
        <taxon>Bacteria</taxon>
        <taxon>Bacillati</taxon>
        <taxon>Cyanobacteriota</taxon>
        <taxon>Cyanophyceae</taxon>
        <taxon>Geitlerinematales</taxon>
        <taxon>Geitlerinemataceae</taxon>
        <taxon>Geitlerinema</taxon>
    </lineage>
</organism>
<reference evidence="1 2" key="1">
    <citation type="submission" date="2023-06" db="EMBL/GenBank/DDBJ databases">
        <title>Whole genome sequence of Oscillatoria calcuttensis NRMC-F 0142.</title>
        <authorList>
            <person name="Shakena Fathima T."/>
            <person name="Muralitharan G."/>
            <person name="Thajuddin N."/>
        </authorList>
    </citation>
    <scope>NUCLEOTIDE SEQUENCE [LARGE SCALE GENOMIC DNA]</scope>
    <source>
        <strain evidence="1 2">NRMC-F 0142</strain>
    </source>
</reference>
<sequence>MTMVTGVTAIASISADLEKLLPEQAPMSLDILWHGWAIALAIQVLLN</sequence>
<dbReference type="RefSeq" id="WP_283357908.1">
    <property type="nucleotide sequence ID" value="NZ_JASVEJ010000025.1"/>
</dbReference>
<evidence type="ECO:0000313" key="1">
    <source>
        <dbReference type="EMBL" id="MDL5057183.1"/>
    </source>
</evidence>